<dbReference type="SUPFAM" id="SSF53807">
    <property type="entry name" value="Helical backbone' metal receptor"/>
    <property type="match status" value="1"/>
</dbReference>
<feature type="domain" description="Fe/B12 periplasmic-binding" evidence="1">
    <location>
        <begin position="102"/>
        <end position="370"/>
    </location>
</feature>
<evidence type="ECO:0000259" key="1">
    <source>
        <dbReference type="PROSITE" id="PS50983"/>
    </source>
</evidence>
<dbReference type="PROSITE" id="PS50983">
    <property type="entry name" value="FE_B12_PBP"/>
    <property type="match status" value="1"/>
</dbReference>
<dbReference type="Gene3D" id="3.40.50.1980">
    <property type="entry name" value="Nitrogenase molybdenum iron protein domain"/>
    <property type="match status" value="2"/>
</dbReference>
<dbReference type="EMBL" id="JADYTN010000024">
    <property type="protein sequence ID" value="MCF2564444.1"/>
    <property type="molecule type" value="Genomic_DNA"/>
</dbReference>
<accession>A0ABS9CH97</accession>
<dbReference type="PANTHER" id="PTHR30535:SF34">
    <property type="entry name" value="MOLYBDATE-BINDING PROTEIN MOLA"/>
    <property type="match status" value="1"/>
</dbReference>
<evidence type="ECO:0000313" key="2">
    <source>
        <dbReference type="EMBL" id="MCF2564444.1"/>
    </source>
</evidence>
<dbReference type="Proteomes" id="UP001200470">
    <property type="component" value="Unassembled WGS sequence"/>
</dbReference>
<dbReference type="PROSITE" id="PS51257">
    <property type="entry name" value="PROKAR_LIPOPROTEIN"/>
    <property type="match status" value="1"/>
</dbReference>
<evidence type="ECO:0000313" key="3">
    <source>
        <dbReference type="Proteomes" id="UP001200470"/>
    </source>
</evidence>
<gene>
    <name evidence="2" type="ORF">I6E12_10005</name>
</gene>
<protein>
    <submittedName>
        <fullName evidence="2">ABC transporter substrate-binding protein</fullName>
    </submittedName>
</protein>
<reference evidence="2 3" key="1">
    <citation type="submission" date="2020-12" db="EMBL/GenBank/DDBJ databases">
        <title>Whole genome sequences of gut porcine anaerobes.</title>
        <authorList>
            <person name="Kubasova T."/>
            <person name="Jahodarova E."/>
            <person name="Rychlik I."/>
        </authorList>
    </citation>
    <scope>NUCLEOTIDE SEQUENCE [LARGE SCALE GENOMIC DNA]</scope>
    <source>
        <strain evidence="2 3">An925</strain>
    </source>
</reference>
<dbReference type="RefSeq" id="WP_094447438.1">
    <property type="nucleotide sequence ID" value="NZ_JADYTN010000024.1"/>
</dbReference>
<organism evidence="2 3">
    <name type="scientific">Xylanibacter brevis</name>
    <dbReference type="NCBI Taxonomy" id="83231"/>
    <lineage>
        <taxon>Bacteria</taxon>
        <taxon>Pseudomonadati</taxon>
        <taxon>Bacteroidota</taxon>
        <taxon>Bacteroidia</taxon>
        <taxon>Bacteroidales</taxon>
        <taxon>Prevotellaceae</taxon>
        <taxon>Xylanibacter</taxon>
    </lineage>
</organism>
<comment type="caution">
    <text evidence="2">The sequence shown here is derived from an EMBL/GenBank/DDBJ whole genome shotgun (WGS) entry which is preliminary data.</text>
</comment>
<sequence length="385" mass="43277">MKKFYIYLFIAFLAVTVGCTGNKKQQDGQSAELSKATDSLCIVQPKYAKGFHVEYPGNGIRLVEVKDPQKGKGMTYRFALVNRGATDEIPDGYTKIEVPVRSVVLMTMLQLSNFTVLDATQVVKGITGTKNLFDKQIKARVKAGDIVKIGMEGNFDPELVMAAKPDVIFISPFKRGGYDAIKETGVTLVPHLGFKELDPLGQAEWIKFVALFVGREREANTVFQEIADRYEALKEKVAKANGKRPTVFSGEMHGGNWHAVGGKNYLAQIFRDAGADYVIQDDNTGGEPIDFEAMYVKAAQADYWRILNSFPGDFSYEALAKSEPRNKLFKAYNDRHVIYCNMKRQPYYEISPVCPDKVLADFVAIFHPELMPKDYKPTFYHLLKQ</sequence>
<dbReference type="Pfam" id="PF01497">
    <property type="entry name" value="Peripla_BP_2"/>
    <property type="match status" value="1"/>
</dbReference>
<dbReference type="InterPro" id="IPR050902">
    <property type="entry name" value="ABC_Transporter_SBP"/>
</dbReference>
<name>A0ABS9CH97_9BACT</name>
<proteinExistence type="predicted"/>
<dbReference type="InterPro" id="IPR002491">
    <property type="entry name" value="ABC_transptr_periplasmic_BD"/>
</dbReference>
<keyword evidence="3" id="KW-1185">Reference proteome</keyword>
<dbReference type="PANTHER" id="PTHR30535">
    <property type="entry name" value="VITAMIN B12-BINDING PROTEIN"/>
    <property type="match status" value="1"/>
</dbReference>